<dbReference type="RefSeq" id="XP_067804447.1">
    <property type="nucleotide sequence ID" value="XM_067945656.1"/>
</dbReference>
<name>A0AAD9UQ88_9APIC</name>
<dbReference type="AlphaFoldDB" id="A0AAD9UQ88"/>
<dbReference type="Gene3D" id="3.40.50.150">
    <property type="entry name" value="Vaccinia Virus protein VP39"/>
    <property type="match status" value="1"/>
</dbReference>
<dbReference type="Pfam" id="PF08241">
    <property type="entry name" value="Methyltransf_11"/>
    <property type="match status" value="1"/>
</dbReference>
<dbReference type="SUPFAM" id="SSF53335">
    <property type="entry name" value="S-adenosyl-L-methionine-dependent methyltransferases"/>
    <property type="match status" value="1"/>
</dbReference>
<dbReference type="GeneID" id="94334905"/>
<feature type="domain" description="Methyltransferase type 11" evidence="3">
    <location>
        <begin position="67"/>
        <end position="157"/>
    </location>
</feature>
<dbReference type="GO" id="GO:0030488">
    <property type="term" value="P:tRNA methylation"/>
    <property type="evidence" value="ECO:0007669"/>
    <property type="project" value="TreeGrafter"/>
</dbReference>
<evidence type="ECO:0000256" key="2">
    <source>
        <dbReference type="ARBA" id="ARBA00022679"/>
    </source>
</evidence>
<dbReference type="CDD" id="cd02440">
    <property type="entry name" value="AdoMet_MTases"/>
    <property type="match status" value="1"/>
</dbReference>
<dbReference type="EMBL" id="JALLKP010000001">
    <property type="protein sequence ID" value="KAK2197605.1"/>
    <property type="molecule type" value="Genomic_DNA"/>
</dbReference>
<keyword evidence="1 4" id="KW-0489">Methyltransferase</keyword>
<dbReference type="GO" id="GO:0106335">
    <property type="term" value="F:tRNA (5-carboxymethyluridine(34)-5-O)-methyltransferase activity"/>
    <property type="evidence" value="ECO:0007669"/>
    <property type="project" value="TreeGrafter"/>
</dbReference>
<organism evidence="4 5">
    <name type="scientific">Babesia duncani</name>
    <dbReference type="NCBI Taxonomy" id="323732"/>
    <lineage>
        <taxon>Eukaryota</taxon>
        <taxon>Sar</taxon>
        <taxon>Alveolata</taxon>
        <taxon>Apicomplexa</taxon>
        <taxon>Aconoidasida</taxon>
        <taxon>Piroplasmida</taxon>
        <taxon>Babesiidae</taxon>
        <taxon>Babesia</taxon>
    </lineage>
</organism>
<dbReference type="Proteomes" id="UP001214638">
    <property type="component" value="Unassembled WGS sequence"/>
</dbReference>
<dbReference type="GO" id="GO:0002098">
    <property type="term" value="P:tRNA wobble uridine modification"/>
    <property type="evidence" value="ECO:0007669"/>
    <property type="project" value="TreeGrafter"/>
</dbReference>
<protein>
    <submittedName>
        <fullName evidence="4">Bifunctional S-adenosyl-L-methionine-dependent methyltransferase superfamily/Methyltransferase type 11</fullName>
    </submittedName>
</protein>
<dbReference type="GO" id="GO:0005634">
    <property type="term" value="C:nucleus"/>
    <property type="evidence" value="ECO:0007669"/>
    <property type="project" value="TreeGrafter"/>
</dbReference>
<dbReference type="GO" id="GO:0008757">
    <property type="term" value="F:S-adenosylmethionine-dependent methyltransferase activity"/>
    <property type="evidence" value="ECO:0007669"/>
    <property type="project" value="InterPro"/>
</dbReference>
<gene>
    <name evidence="4" type="ORF">BdWA1_000607</name>
</gene>
<dbReference type="PANTHER" id="PTHR13069">
    <property type="entry name" value="ALKYLATED DNA REPAIR PROTEIN ALKB HOMOLOG 8"/>
    <property type="match status" value="1"/>
</dbReference>
<evidence type="ECO:0000256" key="1">
    <source>
        <dbReference type="ARBA" id="ARBA00022603"/>
    </source>
</evidence>
<evidence type="ECO:0000313" key="4">
    <source>
        <dbReference type="EMBL" id="KAK2197605.1"/>
    </source>
</evidence>
<dbReference type="InterPro" id="IPR013216">
    <property type="entry name" value="Methyltransf_11"/>
</dbReference>
<evidence type="ECO:0000313" key="5">
    <source>
        <dbReference type="Proteomes" id="UP001214638"/>
    </source>
</evidence>
<dbReference type="PANTHER" id="PTHR13069:SF21">
    <property type="entry name" value="ALKYLATED DNA REPAIR PROTEIN ALKB HOMOLOG 8"/>
    <property type="match status" value="1"/>
</dbReference>
<evidence type="ECO:0000259" key="3">
    <source>
        <dbReference type="Pfam" id="PF08241"/>
    </source>
</evidence>
<dbReference type="InterPro" id="IPR051422">
    <property type="entry name" value="AlkB_tRNA_MeTrf/Diox"/>
</dbReference>
<accession>A0AAD9UQ88</accession>
<dbReference type="InterPro" id="IPR029063">
    <property type="entry name" value="SAM-dependent_MTases_sf"/>
</dbReference>
<comment type="caution">
    <text evidence="4">The sequence shown here is derived from an EMBL/GenBank/DDBJ whole genome shotgun (WGS) entry which is preliminary data.</text>
</comment>
<dbReference type="GO" id="GO:0000049">
    <property type="term" value="F:tRNA binding"/>
    <property type="evidence" value="ECO:0007669"/>
    <property type="project" value="TreeGrafter"/>
</dbReference>
<proteinExistence type="predicted"/>
<dbReference type="KEGG" id="bdw:94334905"/>
<keyword evidence="5" id="KW-1185">Reference proteome</keyword>
<dbReference type="GO" id="GO:0005737">
    <property type="term" value="C:cytoplasm"/>
    <property type="evidence" value="ECO:0007669"/>
    <property type="project" value="TreeGrafter"/>
</dbReference>
<sequence>MPKSDSDSPRANGTIAINVGSDPRALELQHVYNVYMDIAPHFSHTRYNPWPSVVRHIEGSAPNAIVVDVGCGNGKYLGIGDRWYVGIDFCTSLLACVPNLKKADLLIGDAQALPIRHGIAQLVLCIAVLHHISTPKGRIGALEQLLSICAPGGKIVIYVWALEQQPNVIGARKFESNDVLVPWHVQGKHSPSGQDATYMRYYHVFSRTEVEQLALAVSAQISRHAIDFEANNWILTLWKL</sequence>
<reference evidence="4" key="1">
    <citation type="journal article" date="2023" name="Nat. Microbiol.">
        <title>Babesia duncani multi-omics identifies virulence factors and drug targets.</title>
        <authorList>
            <person name="Singh P."/>
            <person name="Lonardi S."/>
            <person name="Liang Q."/>
            <person name="Vydyam P."/>
            <person name="Khabirova E."/>
            <person name="Fang T."/>
            <person name="Gihaz S."/>
            <person name="Thekkiniath J."/>
            <person name="Munshi M."/>
            <person name="Abel S."/>
            <person name="Ciampossin L."/>
            <person name="Batugedara G."/>
            <person name="Gupta M."/>
            <person name="Lu X.M."/>
            <person name="Lenz T."/>
            <person name="Chakravarty S."/>
            <person name="Cornillot E."/>
            <person name="Hu Y."/>
            <person name="Ma W."/>
            <person name="Gonzalez L.M."/>
            <person name="Sanchez S."/>
            <person name="Estrada K."/>
            <person name="Sanchez-Flores A."/>
            <person name="Montero E."/>
            <person name="Harb O.S."/>
            <person name="Le Roch K.G."/>
            <person name="Mamoun C.B."/>
        </authorList>
    </citation>
    <scope>NUCLEOTIDE SEQUENCE</scope>
    <source>
        <strain evidence="4">WA1</strain>
    </source>
</reference>
<keyword evidence="2" id="KW-0808">Transferase</keyword>